<protein>
    <submittedName>
        <fullName evidence="2">Glycosyltransferase</fullName>
        <ecNumber evidence="2">2.4.-.-</ecNumber>
    </submittedName>
</protein>
<gene>
    <name evidence="2" type="ORF">QQ91_0017795</name>
</gene>
<dbReference type="Proteomes" id="UP000031561">
    <property type="component" value="Unassembled WGS sequence"/>
</dbReference>
<evidence type="ECO:0000313" key="2">
    <source>
        <dbReference type="EMBL" id="MCM1984679.1"/>
    </source>
</evidence>
<dbReference type="AlphaFoldDB" id="A0ABD4T8A7"/>
<keyword evidence="3" id="KW-1185">Reference proteome</keyword>
<evidence type="ECO:0000313" key="3">
    <source>
        <dbReference type="Proteomes" id="UP000031561"/>
    </source>
</evidence>
<dbReference type="EC" id="2.4.-.-" evidence="2"/>
<accession>A0ABD4T8A7</accession>
<organism evidence="2 3">
    <name type="scientific">Lyngbya confervoides BDU141951</name>
    <dbReference type="NCBI Taxonomy" id="1574623"/>
    <lineage>
        <taxon>Bacteria</taxon>
        <taxon>Bacillati</taxon>
        <taxon>Cyanobacteriota</taxon>
        <taxon>Cyanophyceae</taxon>
        <taxon>Oscillatoriophycideae</taxon>
        <taxon>Oscillatoriales</taxon>
        <taxon>Microcoleaceae</taxon>
        <taxon>Lyngbya</taxon>
    </lineage>
</organism>
<dbReference type="RefSeq" id="WP_166276757.1">
    <property type="nucleotide sequence ID" value="NZ_JTHE03000103.1"/>
</dbReference>
<name>A0ABD4T8A7_9CYAN</name>
<keyword evidence="2" id="KW-0328">Glycosyltransferase</keyword>
<comment type="caution">
    <text evidence="2">The sequence shown here is derived from an EMBL/GenBank/DDBJ whole genome shotgun (WGS) entry which is preliminary data.</text>
</comment>
<dbReference type="InterPro" id="IPR001173">
    <property type="entry name" value="Glyco_trans_2-like"/>
</dbReference>
<proteinExistence type="predicted"/>
<dbReference type="PANTHER" id="PTHR22916">
    <property type="entry name" value="GLYCOSYLTRANSFERASE"/>
    <property type="match status" value="1"/>
</dbReference>
<dbReference type="EMBL" id="JTHE03000103">
    <property type="protein sequence ID" value="MCM1984679.1"/>
    <property type="molecule type" value="Genomic_DNA"/>
</dbReference>
<dbReference type="PANTHER" id="PTHR22916:SF3">
    <property type="entry name" value="UDP-GLCNAC:BETAGAL BETA-1,3-N-ACETYLGLUCOSAMINYLTRANSFERASE-LIKE PROTEIN 1"/>
    <property type="match status" value="1"/>
</dbReference>
<dbReference type="InterPro" id="IPR029044">
    <property type="entry name" value="Nucleotide-diphossugar_trans"/>
</dbReference>
<dbReference type="Pfam" id="PF00535">
    <property type="entry name" value="Glycos_transf_2"/>
    <property type="match status" value="1"/>
</dbReference>
<dbReference type="SUPFAM" id="SSF53448">
    <property type="entry name" value="Nucleotide-diphospho-sugar transferases"/>
    <property type="match status" value="1"/>
</dbReference>
<sequence>MPKVSIIIPAFNAMQFLPEAWGSVQSQTFQNWELIIVDDGSSDHIRSWGNHLSDSRVRFIHQPNQGKSCARNRGILVSRGRYIAFLDADDLWDETKLEKQVAVLDQRDAVGLVYTWTMLVNEGGQPTGRMICSTAEGNVMRQLILKNLLGCGSTPLVRRRCFEVAGTFYPDLPLAQDWDMWIRIAAYFPFAVIPEPLVRYRQHARNTSTNWSLMESCRDRILQRAIAQNPDQLAPLESEACGRSNLYLGWLAIRTFEARAAFHFWWKTSRQSLELGLSRDALRLLLAVVILALLGAQNYTRMTDIKHRYLVELYGSVKPSGTLSPMQTLLPAESGGNHFL</sequence>
<evidence type="ECO:0000259" key="1">
    <source>
        <dbReference type="Pfam" id="PF00535"/>
    </source>
</evidence>
<feature type="domain" description="Glycosyltransferase 2-like" evidence="1">
    <location>
        <begin position="5"/>
        <end position="127"/>
    </location>
</feature>
<dbReference type="Gene3D" id="3.90.550.10">
    <property type="entry name" value="Spore Coat Polysaccharide Biosynthesis Protein SpsA, Chain A"/>
    <property type="match status" value="1"/>
</dbReference>
<dbReference type="GO" id="GO:0016758">
    <property type="term" value="F:hexosyltransferase activity"/>
    <property type="evidence" value="ECO:0007669"/>
    <property type="project" value="UniProtKB-ARBA"/>
</dbReference>
<keyword evidence="2" id="KW-0808">Transferase</keyword>
<reference evidence="2 3" key="1">
    <citation type="journal article" date="2015" name="Genome Announc.">
        <title>Draft Genome Sequence of Filamentous Marine Cyanobacterium Lyngbya confervoides Strain BDU141951.</title>
        <authorList>
            <person name="Chandrababunaidu M.M."/>
            <person name="Sen D."/>
            <person name="Tripathy S."/>
        </authorList>
    </citation>
    <scope>NUCLEOTIDE SEQUENCE [LARGE SCALE GENOMIC DNA]</scope>
    <source>
        <strain evidence="2 3">BDU141951</strain>
    </source>
</reference>